<dbReference type="PANTHER" id="PTHR37315">
    <property type="entry name" value="UPF0311 PROTEIN BLR7842"/>
    <property type="match status" value="1"/>
</dbReference>
<organism evidence="2 3">
    <name type="scientific">Novosphingobium aerophilum</name>
    <dbReference type="NCBI Taxonomy" id="2839843"/>
    <lineage>
        <taxon>Bacteria</taxon>
        <taxon>Pseudomonadati</taxon>
        <taxon>Pseudomonadota</taxon>
        <taxon>Alphaproteobacteria</taxon>
        <taxon>Sphingomonadales</taxon>
        <taxon>Sphingomonadaceae</taxon>
        <taxon>Novosphingobium</taxon>
    </lineage>
</organism>
<keyword evidence="3" id="KW-1185">Reference proteome</keyword>
<dbReference type="Proteomes" id="UP000520156">
    <property type="component" value="Unassembled WGS sequence"/>
</dbReference>
<dbReference type="PANTHER" id="PTHR37315:SF1">
    <property type="entry name" value="UPF0311 PROTEIN BLR7842"/>
    <property type="match status" value="1"/>
</dbReference>
<accession>A0A7X1F732</accession>
<evidence type="ECO:0000313" key="3">
    <source>
        <dbReference type="Proteomes" id="UP000520156"/>
    </source>
</evidence>
<comment type="caution">
    <text evidence="2">The sequence shown here is derived from an EMBL/GenBank/DDBJ whole genome shotgun (WGS) entry which is preliminary data.</text>
</comment>
<proteinExistence type="inferred from homology"/>
<gene>
    <name evidence="2" type="ORF">H7F49_07685</name>
</gene>
<dbReference type="AlphaFoldDB" id="A0A7X1F732"/>
<evidence type="ECO:0000313" key="2">
    <source>
        <dbReference type="EMBL" id="MBC2651581.1"/>
    </source>
</evidence>
<reference evidence="2 3" key="1">
    <citation type="submission" date="2020-08" db="EMBL/GenBank/DDBJ databases">
        <title>The genome sequence of Novosphingobium flavum 4Y4.</title>
        <authorList>
            <person name="Liu Y."/>
        </authorList>
    </citation>
    <scope>NUCLEOTIDE SEQUENCE [LARGE SCALE GENOMIC DNA]</scope>
    <source>
        <strain evidence="2 3">4Y4</strain>
    </source>
</reference>
<evidence type="ECO:0000256" key="1">
    <source>
        <dbReference type="HAMAP-Rule" id="MF_00775"/>
    </source>
</evidence>
<name>A0A7X1F732_9SPHN</name>
<sequence length="155" mass="16249">MIANPVPTLVHAFDLVVELAAPVEMGQSPAGTRRIIPIVGGQAQGPLLQGRVLPIGADWQTVLTGGLADLDARYAIETPDGVVIEVLSQGLRHAPPEVGARIAAGEAVPPTAYYMRTLIRLETGAPAYDWVNRALFLASGGKVGATVSLSVYRVD</sequence>
<dbReference type="HAMAP" id="MF_00775">
    <property type="entry name" value="UPF0311"/>
    <property type="match status" value="1"/>
</dbReference>
<dbReference type="Pfam" id="PF11578">
    <property type="entry name" value="DUF3237"/>
    <property type="match status" value="1"/>
</dbReference>
<dbReference type="EMBL" id="JACLAU010000008">
    <property type="protein sequence ID" value="MBC2651581.1"/>
    <property type="molecule type" value="Genomic_DNA"/>
</dbReference>
<comment type="similarity">
    <text evidence="1">Belongs to the UPF0311 family.</text>
</comment>
<dbReference type="Gene3D" id="2.40.160.20">
    <property type="match status" value="1"/>
</dbReference>
<dbReference type="InterPro" id="IPR020915">
    <property type="entry name" value="UPF0311"/>
</dbReference>
<protein>
    <recommendedName>
        <fullName evidence="1">UPF0311 protein H7F49_07685</fullName>
    </recommendedName>
</protein>
<dbReference type="RefSeq" id="WP_185683002.1">
    <property type="nucleotide sequence ID" value="NZ_JACLAU010000008.1"/>
</dbReference>